<name>A0A426YPI6_ENSVE</name>
<feature type="region of interest" description="Disordered" evidence="1">
    <location>
        <begin position="54"/>
        <end position="90"/>
    </location>
</feature>
<organism evidence="2 3">
    <name type="scientific">Ensete ventricosum</name>
    <name type="common">Abyssinian banana</name>
    <name type="synonym">Musa ensete</name>
    <dbReference type="NCBI Taxonomy" id="4639"/>
    <lineage>
        <taxon>Eukaryota</taxon>
        <taxon>Viridiplantae</taxon>
        <taxon>Streptophyta</taxon>
        <taxon>Embryophyta</taxon>
        <taxon>Tracheophyta</taxon>
        <taxon>Spermatophyta</taxon>
        <taxon>Magnoliopsida</taxon>
        <taxon>Liliopsida</taxon>
        <taxon>Zingiberales</taxon>
        <taxon>Musaceae</taxon>
        <taxon>Ensete</taxon>
    </lineage>
</organism>
<reference evidence="2 3" key="1">
    <citation type="journal article" date="2014" name="Agronomy (Basel)">
        <title>A Draft Genome Sequence for Ensete ventricosum, the Drought-Tolerant Tree Against Hunger.</title>
        <authorList>
            <person name="Harrison J."/>
            <person name="Moore K.A."/>
            <person name="Paszkiewicz K."/>
            <person name="Jones T."/>
            <person name="Grant M."/>
            <person name="Ambacheew D."/>
            <person name="Muzemil S."/>
            <person name="Studholme D.J."/>
        </authorList>
    </citation>
    <scope>NUCLEOTIDE SEQUENCE [LARGE SCALE GENOMIC DNA]</scope>
</reference>
<evidence type="ECO:0000313" key="2">
    <source>
        <dbReference type="EMBL" id="RRT53633.1"/>
    </source>
</evidence>
<dbReference type="Proteomes" id="UP000287651">
    <property type="component" value="Unassembled WGS sequence"/>
</dbReference>
<gene>
    <name evidence="2" type="ORF">B296_00039550</name>
</gene>
<sequence>MDAATDALADRTLLATDPALEDTVLRHDEMIRSELGSSPLLALPFLILPTFPPCTSSSVSSSSSSSTSNRPPPPRYPSPTPTTDDQYHPTPAHAVLLLPTIYPSCSFTSYPRGLTSSPS</sequence>
<dbReference type="AlphaFoldDB" id="A0A426YPI6"/>
<evidence type="ECO:0000256" key="1">
    <source>
        <dbReference type="SAM" id="MobiDB-lite"/>
    </source>
</evidence>
<feature type="compositionally biased region" description="Low complexity" evidence="1">
    <location>
        <begin position="54"/>
        <end position="69"/>
    </location>
</feature>
<evidence type="ECO:0000313" key="3">
    <source>
        <dbReference type="Proteomes" id="UP000287651"/>
    </source>
</evidence>
<comment type="caution">
    <text evidence="2">The sequence shown here is derived from an EMBL/GenBank/DDBJ whole genome shotgun (WGS) entry which is preliminary data.</text>
</comment>
<accession>A0A426YPI6</accession>
<protein>
    <submittedName>
        <fullName evidence="2">Uncharacterized protein</fullName>
    </submittedName>
</protein>
<feature type="compositionally biased region" description="Pro residues" evidence="1">
    <location>
        <begin position="70"/>
        <end position="80"/>
    </location>
</feature>
<dbReference type="EMBL" id="AMZH03011043">
    <property type="protein sequence ID" value="RRT53633.1"/>
    <property type="molecule type" value="Genomic_DNA"/>
</dbReference>
<proteinExistence type="predicted"/>